<dbReference type="Proteomes" id="UP000066737">
    <property type="component" value="Chromosome I"/>
</dbReference>
<dbReference type="EMBL" id="LN831302">
    <property type="protein sequence ID" value="CQH50359.1"/>
    <property type="molecule type" value="Genomic_DNA"/>
</dbReference>
<dbReference type="AlphaFoldDB" id="A0A0U5GYD6"/>
<dbReference type="OrthoDB" id="202878at2157"/>
<evidence type="ECO:0000313" key="2">
    <source>
        <dbReference type="EMBL" id="CQH50359.1"/>
    </source>
</evidence>
<dbReference type="Gene3D" id="1.10.150.20">
    <property type="entry name" value="5' to 3' exonuclease, C-terminal subdomain"/>
    <property type="match status" value="1"/>
</dbReference>
<dbReference type="SUPFAM" id="SSF47794">
    <property type="entry name" value="Rad51 N-terminal domain-like"/>
    <property type="match status" value="1"/>
</dbReference>
<evidence type="ECO:0008006" key="4">
    <source>
        <dbReference type="Google" id="ProtNLM"/>
    </source>
</evidence>
<dbReference type="Pfam" id="PF14520">
    <property type="entry name" value="HHH_5"/>
    <property type="match status" value="1"/>
</dbReference>
<gene>
    <name evidence="2" type="ORF">HHUB_1618</name>
</gene>
<feature type="compositionally biased region" description="Basic and acidic residues" evidence="1">
    <location>
        <begin position="27"/>
        <end position="50"/>
    </location>
</feature>
<dbReference type="RefSeq" id="WP_059056088.1">
    <property type="nucleotide sequence ID" value="NZ_CEML01000002.1"/>
</dbReference>
<organism evidence="2 3">
    <name type="scientific">Halobacterium hubeiense</name>
    <dbReference type="NCBI Taxonomy" id="1407499"/>
    <lineage>
        <taxon>Archaea</taxon>
        <taxon>Methanobacteriati</taxon>
        <taxon>Methanobacteriota</taxon>
        <taxon>Stenosarchaea group</taxon>
        <taxon>Halobacteria</taxon>
        <taxon>Halobacteriales</taxon>
        <taxon>Halobacteriaceae</taxon>
        <taxon>Halobacterium</taxon>
    </lineage>
</organism>
<proteinExistence type="predicted"/>
<feature type="compositionally biased region" description="Acidic residues" evidence="1">
    <location>
        <begin position="51"/>
        <end position="69"/>
    </location>
</feature>
<protein>
    <recommendedName>
        <fullName evidence="4">Helix-hairpin-helix domain-containing protein</fullName>
    </recommendedName>
</protein>
<feature type="compositionally biased region" description="Low complexity" evidence="1">
    <location>
        <begin position="70"/>
        <end position="84"/>
    </location>
</feature>
<feature type="compositionally biased region" description="Low complexity" evidence="1">
    <location>
        <begin position="97"/>
        <end position="106"/>
    </location>
</feature>
<accession>A0A0U5GYD6</accession>
<dbReference type="GeneID" id="26658298"/>
<evidence type="ECO:0000313" key="3">
    <source>
        <dbReference type="Proteomes" id="UP000066737"/>
    </source>
</evidence>
<dbReference type="InterPro" id="IPR010995">
    <property type="entry name" value="DNA_repair_Rad51/TF_NusA_a-hlx"/>
</dbReference>
<reference evidence="3" key="1">
    <citation type="journal article" date="2016" name="Environ. Microbiol.">
        <title>The complete genome of a viable archaeum isolated from 123-million-year-old rock salt.</title>
        <authorList>
            <person name="Jaakkola S.T."/>
            <person name="Pfeiffer F."/>
            <person name="Ravantti J.J."/>
            <person name="Guo Q."/>
            <person name="Liu Y."/>
            <person name="Chen X."/>
            <person name="Ma H."/>
            <person name="Yang C."/>
            <person name="Oksanen H.M."/>
            <person name="Bamford D.H."/>
        </authorList>
    </citation>
    <scope>NUCLEOTIDE SEQUENCE</scope>
    <source>
        <strain evidence="3">JI20-1</strain>
    </source>
</reference>
<sequence length="175" mass="18228">MGLLSTLKSLLGMEEESRSAGSGVDVTVEHEPEAESERAVKESDAARETDTEAEPEAEAEADADADGVDEPVATETDAAASTESLVDEEHTDDPTRAAEPAEAASAGDEEAPETVEGEPVTVLKGIGPAYADRLEDAGIETVADLAAADPEDLAERVDLSAKRVGRWVDAAQDHD</sequence>
<name>A0A0U5GYD6_9EURY</name>
<keyword evidence="3" id="KW-1185">Reference proteome</keyword>
<dbReference type="GO" id="GO:0000166">
    <property type="term" value="F:nucleotide binding"/>
    <property type="evidence" value="ECO:0007669"/>
    <property type="project" value="InterPro"/>
</dbReference>
<feature type="region of interest" description="Disordered" evidence="1">
    <location>
        <begin position="1"/>
        <end position="121"/>
    </location>
</feature>
<feature type="compositionally biased region" description="Acidic residues" evidence="1">
    <location>
        <begin position="107"/>
        <end position="116"/>
    </location>
</feature>
<dbReference type="KEGG" id="hhb:Hhub_1618"/>
<evidence type="ECO:0000256" key="1">
    <source>
        <dbReference type="SAM" id="MobiDB-lite"/>
    </source>
</evidence>
<dbReference type="STRING" id="1407499.HHUB_1618"/>